<dbReference type="Pfam" id="PF14730">
    <property type="entry name" value="DUF4468"/>
    <property type="match status" value="1"/>
</dbReference>
<dbReference type="EMBL" id="FOVI01000018">
    <property type="protein sequence ID" value="SFO05613.1"/>
    <property type="molecule type" value="Genomic_DNA"/>
</dbReference>
<evidence type="ECO:0000313" key="4">
    <source>
        <dbReference type="Proteomes" id="UP000199036"/>
    </source>
</evidence>
<name>A0A1I5E2P0_9FLAO</name>
<dbReference type="Gene3D" id="3.30.530.80">
    <property type="match status" value="1"/>
</dbReference>
<sequence>MKQTLLFLLLVSGVNISFAQIAFSGKEFQNTIITSCENKTAEEMYQKALNWISYTFNSPNDVLMAKIENEYIRFEGAKEHLVCWETIGTICNNGKFTVELSFKDGRYKFELIKLQQYIPYTGYGPHGWDDVNFEYVTANMYKNNGKLRPKYQHFISDMPEYFNNLNKQLQQFIQNENIPSKREDW</sequence>
<protein>
    <recommendedName>
        <fullName evidence="2">DUF4468 domain-containing protein</fullName>
    </recommendedName>
</protein>
<dbReference type="RefSeq" id="WP_091524712.1">
    <property type="nucleotide sequence ID" value="NZ_FOVI01000018.1"/>
</dbReference>
<feature type="domain" description="DUF4468" evidence="2">
    <location>
        <begin position="35"/>
        <end position="115"/>
    </location>
</feature>
<proteinExistence type="predicted"/>
<gene>
    <name evidence="3" type="ORF">SAMN05421741_11859</name>
</gene>
<evidence type="ECO:0000259" key="2">
    <source>
        <dbReference type="Pfam" id="PF14730"/>
    </source>
</evidence>
<accession>A0A1I5E2P0</accession>
<feature type="chain" id="PRO_5011733807" description="DUF4468 domain-containing protein" evidence="1">
    <location>
        <begin position="20"/>
        <end position="185"/>
    </location>
</feature>
<organism evidence="3 4">
    <name type="scientific">Paenimyroides ummariense</name>
    <dbReference type="NCBI Taxonomy" id="913024"/>
    <lineage>
        <taxon>Bacteria</taxon>
        <taxon>Pseudomonadati</taxon>
        <taxon>Bacteroidota</taxon>
        <taxon>Flavobacteriia</taxon>
        <taxon>Flavobacteriales</taxon>
        <taxon>Flavobacteriaceae</taxon>
        <taxon>Paenimyroides</taxon>
    </lineage>
</organism>
<keyword evidence="4" id="KW-1185">Reference proteome</keyword>
<feature type="signal peptide" evidence="1">
    <location>
        <begin position="1"/>
        <end position="19"/>
    </location>
</feature>
<evidence type="ECO:0000313" key="3">
    <source>
        <dbReference type="EMBL" id="SFO05613.1"/>
    </source>
</evidence>
<dbReference type="AlphaFoldDB" id="A0A1I5E2P0"/>
<keyword evidence="1" id="KW-0732">Signal</keyword>
<dbReference type="STRING" id="913024.SAMN05421741_11859"/>
<reference evidence="4" key="1">
    <citation type="submission" date="2016-10" db="EMBL/GenBank/DDBJ databases">
        <authorList>
            <person name="Varghese N."/>
            <person name="Submissions S."/>
        </authorList>
    </citation>
    <scope>NUCLEOTIDE SEQUENCE [LARGE SCALE GENOMIC DNA]</scope>
    <source>
        <strain evidence="4">DS-12</strain>
    </source>
</reference>
<dbReference type="OrthoDB" id="708866at2"/>
<dbReference type="Proteomes" id="UP000199036">
    <property type="component" value="Unassembled WGS sequence"/>
</dbReference>
<dbReference type="InterPro" id="IPR027823">
    <property type="entry name" value="DUF4468"/>
</dbReference>
<evidence type="ECO:0000256" key="1">
    <source>
        <dbReference type="SAM" id="SignalP"/>
    </source>
</evidence>